<dbReference type="Pfam" id="PF20131">
    <property type="entry name" value="MC3"/>
    <property type="match status" value="1"/>
</dbReference>
<dbReference type="RefSeq" id="WP_094472669.1">
    <property type="nucleotide sequence ID" value="NZ_NOXT01000073.1"/>
</dbReference>
<name>A0A255YXJ6_9SPHN</name>
<protein>
    <submittedName>
        <fullName evidence="1">Uncharacterized protein</fullName>
    </submittedName>
</protein>
<dbReference type="InterPro" id="IPR045390">
    <property type="entry name" value="ABC-3C_MC3"/>
</dbReference>
<accession>A0A255YXJ6</accession>
<gene>
    <name evidence="1" type="ORF">CHU93_02820</name>
</gene>
<keyword evidence="2" id="KW-1185">Reference proteome</keyword>
<reference evidence="1 2" key="1">
    <citation type="submission" date="2017-07" db="EMBL/GenBank/DDBJ databases">
        <title>Sandarakinorhabdus cyanobacteriorum sp. nov., a novel bacterium isolated from cyanobacterial aggregates in a eutrophic lake.</title>
        <authorList>
            <person name="Cai H."/>
        </authorList>
    </citation>
    <scope>NUCLEOTIDE SEQUENCE [LARGE SCALE GENOMIC DNA]</scope>
    <source>
        <strain evidence="1 2">TH057</strain>
    </source>
</reference>
<organism evidence="1 2">
    <name type="scientific">Sandarakinorhabdus cyanobacteriorum</name>
    <dbReference type="NCBI Taxonomy" id="1981098"/>
    <lineage>
        <taxon>Bacteria</taxon>
        <taxon>Pseudomonadati</taxon>
        <taxon>Pseudomonadota</taxon>
        <taxon>Alphaproteobacteria</taxon>
        <taxon>Sphingomonadales</taxon>
        <taxon>Sphingosinicellaceae</taxon>
        <taxon>Sandarakinorhabdus</taxon>
    </lineage>
</organism>
<evidence type="ECO:0000313" key="1">
    <source>
        <dbReference type="EMBL" id="OYQ33946.1"/>
    </source>
</evidence>
<proteinExistence type="predicted"/>
<dbReference type="EMBL" id="NOXT01000073">
    <property type="protein sequence ID" value="OYQ33946.1"/>
    <property type="molecule type" value="Genomic_DNA"/>
</dbReference>
<dbReference type="AlphaFoldDB" id="A0A255YXJ6"/>
<dbReference type="OrthoDB" id="6883568at2"/>
<evidence type="ECO:0000313" key="2">
    <source>
        <dbReference type="Proteomes" id="UP000216991"/>
    </source>
</evidence>
<sequence length="161" mass="17156">MRVAHDVFAETNPAFCAAALIEFTKAYLSTNPKGPETPLVYLALPLALSGELMGAFDGTNKNTGLLEWLERSPQVQVGLADRVNASLDIVSDAIRFGCFAQVLVMGDGARLQLGGKKLTASAVRALGEEPAQAIKRSGRLGHWFSTAGTTRTVFDMMGLTV</sequence>
<comment type="caution">
    <text evidence="1">The sequence shown here is derived from an EMBL/GenBank/DDBJ whole genome shotgun (WGS) entry which is preliminary data.</text>
</comment>
<dbReference type="Proteomes" id="UP000216991">
    <property type="component" value="Unassembled WGS sequence"/>
</dbReference>